<dbReference type="InterPro" id="IPR015510">
    <property type="entry name" value="PGRP"/>
</dbReference>
<protein>
    <submittedName>
        <fullName evidence="4">N-acetylmuramoyl-L-alanine amidase</fullName>
    </submittedName>
</protein>
<dbReference type="PROSITE" id="PS51318">
    <property type="entry name" value="TAT"/>
    <property type="match status" value="1"/>
</dbReference>
<proteinExistence type="inferred from homology"/>
<comment type="similarity">
    <text evidence="1">Belongs to the N-acetylmuramoyl-L-alanine amidase 2 family.</text>
</comment>
<dbReference type="SMART" id="SM00644">
    <property type="entry name" value="Ami_2"/>
    <property type="match status" value="1"/>
</dbReference>
<dbReference type="InterPro" id="IPR002502">
    <property type="entry name" value="Amidase_domain"/>
</dbReference>
<feature type="domain" description="Peptidoglycan recognition protein family" evidence="3">
    <location>
        <begin position="48"/>
        <end position="202"/>
    </location>
</feature>
<accession>A0ABV8KV56</accession>
<dbReference type="InterPro" id="IPR006311">
    <property type="entry name" value="TAT_signal"/>
</dbReference>
<evidence type="ECO:0000313" key="4">
    <source>
        <dbReference type="EMBL" id="MFC4109730.1"/>
    </source>
</evidence>
<keyword evidence="5" id="KW-1185">Reference proteome</keyword>
<comment type="caution">
    <text evidence="4">The sequence shown here is derived from an EMBL/GenBank/DDBJ whole genome shotgun (WGS) entry which is preliminary data.</text>
</comment>
<dbReference type="InterPro" id="IPR036505">
    <property type="entry name" value="Amidase/PGRP_sf"/>
</dbReference>
<dbReference type="EMBL" id="JBHSBN010000028">
    <property type="protein sequence ID" value="MFC4109730.1"/>
    <property type="molecule type" value="Genomic_DNA"/>
</dbReference>
<dbReference type="Proteomes" id="UP001595868">
    <property type="component" value="Unassembled WGS sequence"/>
</dbReference>
<dbReference type="InterPro" id="IPR006619">
    <property type="entry name" value="PGRP_domain_met/bac"/>
</dbReference>
<dbReference type="Gene3D" id="1.10.101.10">
    <property type="entry name" value="PGBD-like superfamily/PGBD"/>
    <property type="match status" value="2"/>
</dbReference>
<dbReference type="SMART" id="SM00701">
    <property type="entry name" value="PGRP"/>
    <property type="match status" value="1"/>
</dbReference>
<sequence length="365" mass="38712">MEETTATGGTAFDRRRFLGLTAATGAGLVLGSGLVLTAGAPALAAPVPTIHPTSEWGATPAAGAIQMLPQPPTKLFIHHTDSPNSTDYSLQHAYALARSIQNDHIKNRGWVDSGQQFTLTRGAHALEGRHRSLEALRRGDEHVQGAHCYAQNDFAVGIENEGNYMTAAPRAEHYAALVELSAYICAQFGIRAYQIYGHRNFNATDCPGDQLYAMLPRLRADVATRIGGDPTPAAWTTLRAGATGERVRALQYQLRAHGATVIADGSFGPGTESAVRTFQSSVHASVDGEAGPQTWNQLHRQLARGSSGEAVKAVQNQLNAAGIPVGTVDGAFGPATESGVRTFQTRAKFPVDGVVDPRTLARLTA</sequence>
<dbReference type="SUPFAM" id="SSF55846">
    <property type="entry name" value="N-acetylmuramoyl-L-alanine amidase-like"/>
    <property type="match status" value="1"/>
</dbReference>
<feature type="domain" description="N-acetylmuramoyl-L-alanine amidase" evidence="2">
    <location>
        <begin position="62"/>
        <end position="208"/>
    </location>
</feature>
<dbReference type="PANTHER" id="PTHR11022">
    <property type="entry name" value="PEPTIDOGLYCAN RECOGNITION PROTEIN"/>
    <property type="match status" value="1"/>
</dbReference>
<dbReference type="RefSeq" id="WP_377551496.1">
    <property type="nucleotide sequence ID" value="NZ_JBHSBN010000028.1"/>
</dbReference>
<dbReference type="Gene3D" id="3.40.80.10">
    <property type="entry name" value="Peptidoglycan recognition protein-like"/>
    <property type="match status" value="1"/>
</dbReference>
<dbReference type="InterPro" id="IPR002477">
    <property type="entry name" value="Peptidoglycan-bd-like"/>
</dbReference>
<evidence type="ECO:0000259" key="3">
    <source>
        <dbReference type="SMART" id="SM00701"/>
    </source>
</evidence>
<dbReference type="Pfam" id="PF01471">
    <property type="entry name" value="PG_binding_1"/>
    <property type="match status" value="2"/>
</dbReference>
<dbReference type="Pfam" id="PF01510">
    <property type="entry name" value="Amidase_2"/>
    <property type="match status" value="1"/>
</dbReference>
<evidence type="ECO:0000259" key="2">
    <source>
        <dbReference type="SMART" id="SM00644"/>
    </source>
</evidence>
<organism evidence="4 5">
    <name type="scientific">Micromonospora zhanjiangensis</name>
    <dbReference type="NCBI Taxonomy" id="1522057"/>
    <lineage>
        <taxon>Bacteria</taxon>
        <taxon>Bacillati</taxon>
        <taxon>Actinomycetota</taxon>
        <taxon>Actinomycetes</taxon>
        <taxon>Micromonosporales</taxon>
        <taxon>Micromonosporaceae</taxon>
        <taxon>Micromonospora</taxon>
    </lineage>
</organism>
<dbReference type="CDD" id="cd06583">
    <property type="entry name" value="PGRP"/>
    <property type="match status" value="1"/>
</dbReference>
<name>A0ABV8KV56_9ACTN</name>
<dbReference type="InterPro" id="IPR036365">
    <property type="entry name" value="PGBD-like_sf"/>
</dbReference>
<gene>
    <name evidence="4" type="ORF">ACFOX0_27850</name>
</gene>
<dbReference type="PANTHER" id="PTHR11022:SF41">
    <property type="entry name" value="PEPTIDOGLYCAN-RECOGNITION PROTEIN LC-RELATED"/>
    <property type="match status" value="1"/>
</dbReference>
<dbReference type="InterPro" id="IPR036366">
    <property type="entry name" value="PGBDSf"/>
</dbReference>
<reference evidence="5" key="1">
    <citation type="journal article" date="2019" name="Int. J. Syst. Evol. Microbiol.">
        <title>The Global Catalogue of Microorganisms (GCM) 10K type strain sequencing project: providing services to taxonomists for standard genome sequencing and annotation.</title>
        <authorList>
            <consortium name="The Broad Institute Genomics Platform"/>
            <consortium name="The Broad Institute Genome Sequencing Center for Infectious Disease"/>
            <person name="Wu L."/>
            <person name="Ma J."/>
        </authorList>
    </citation>
    <scope>NUCLEOTIDE SEQUENCE [LARGE SCALE GENOMIC DNA]</scope>
    <source>
        <strain evidence="5">2902at01</strain>
    </source>
</reference>
<dbReference type="SUPFAM" id="SSF47090">
    <property type="entry name" value="PGBD-like"/>
    <property type="match status" value="2"/>
</dbReference>
<evidence type="ECO:0000256" key="1">
    <source>
        <dbReference type="ARBA" id="ARBA00007553"/>
    </source>
</evidence>
<evidence type="ECO:0000313" key="5">
    <source>
        <dbReference type="Proteomes" id="UP001595868"/>
    </source>
</evidence>